<dbReference type="STRING" id="482827.SAMN04488243_1099"/>
<dbReference type="Gene3D" id="3.90.1150.200">
    <property type="match status" value="1"/>
</dbReference>
<name>A0A1G7FGS9_9DEIN</name>
<evidence type="ECO:0000313" key="2">
    <source>
        <dbReference type="Proteomes" id="UP000199446"/>
    </source>
</evidence>
<proteinExistence type="predicted"/>
<organism evidence="1 2">
    <name type="scientific">Thermus arciformis</name>
    <dbReference type="NCBI Taxonomy" id="482827"/>
    <lineage>
        <taxon>Bacteria</taxon>
        <taxon>Thermotogati</taxon>
        <taxon>Deinococcota</taxon>
        <taxon>Deinococci</taxon>
        <taxon>Thermales</taxon>
        <taxon>Thermaceae</taxon>
        <taxon>Thermus</taxon>
    </lineage>
</organism>
<dbReference type="RefSeq" id="WP_093006354.1">
    <property type="nucleotide sequence ID" value="NZ_FNBC01000009.1"/>
</dbReference>
<dbReference type="OrthoDB" id="32458at2"/>
<evidence type="ECO:0000313" key="1">
    <source>
        <dbReference type="EMBL" id="SDE75072.1"/>
    </source>
</evidence>
<dbReference type="Proteomes" id="UP000199446">
    <property type="component" value="Unassembled WGS sequence"/>
</dbReference>
<protein>
    <submittedName>
        <fullName evidence="1">Uncharacterized protein</fullName>
    </submittedName>
</protein>
<keyword evidence="2" id="KW-1185">Reference proteome</keyword>
<dbReference type="AlphaFoldDB" id="A0A1G7FGS9"/>
<accession>A0A1G7FGS9</accession>
<dbReference type="SUPFAM" id="SSF159888">
    <property type="entry name" value="YdhG-like"/>
    <property type="match status" value="1"/>
</dbReference>
<gene>
    <name evidence="1" type="ORF">SAMN04488243_1099</name>
</gene>
<dbReference type="EMBL" id="FNBC01000009">
    <property type="protein sequence ID" value="SDE75072.1"/>
    <property type="molecule type" value="Genomic_DNA"/>
</dbReference>
<reference evidence="2" key="1">
    <citation type="submission" date="2016-10" db="EMBL/GenBank/DDBJ databases">
        <authorList>
            <person name="Varghese N."/>
            <person name="Submissions S."/>
        </authorList>
    </citation>
    <scope>NUCLEOTIDE SEQUENCE [LARGE SCALE GENOMIC DNA]</scope>
    <source>
        <strain evidence="2">CGMCC 1.6992</strain>
    </source>
</reference>
<sequence length="135" mass="15264">MGRAKPTPEEKAALKARLQERERIQGEDAVLAQVRAWPEPDRSLFLELHALVRTEAPGLTPRLWYGMPAYAEKGRVLCFFQPAHKFHTRYATLGFTDQARLDEGVLWPVAFALTRITPEEAEKIRALLRRALGGG</sequence>